<proteinExistence type="predicted"/>
<gene>
    <name evidence="6" type="ORF">AAF712_003383</name>
</gene>
<evidence type="ECO:0000313" key="7">
    <source>
        <dbReference type="Proteomes" id="UP001437256"/>
    </source>
</evidence>
<evidence type="ECO:0000256" key="1">
    <source>
        <dbReference type="ARBA" id="ARBA00022737"/>
    </source>
</evidence>
<keyword evidence="7" id="KW-1185">Reference proteome</keyword>
<evidence type="ECO:0000313" key="6">
    <source>
        <dbReference type="EMBL" id="KAL0069364.1"/>
    </source>
</evidence>
<dbReference type="PANTHER" id="PTHR19211">
    <property type="entry name" value="ATP-BINDING TRANSPORT PROTEIN-RELATED"/>
    <property type="match status" value="1"/>
</dbReference>
<organism evidence="6 7">
    <name type="scientific">Marasmius tenuissimus</name>
    <dbReference type="NCBI Taxonomy" id="585030"/>
    <lineage>
        <taxon>Eukaryota</taxon>
        <taxon>Fungi</taxon>
        <taxon>Dikarya</taxon>
        <taxon>Basidiomycota</taxon>
        <taxon>Agaricomycotina</taxon>
        <taxon>Agaricomycetes</taxon>
        <taxon>Agaricomycetidae</taxon>
        <taxon>Agaricales</taxon>
        <taxon>Marasmiineae</taxon>
        <taxon>Marasmiaceae</taxon>
        <taxon>Marasmius</taxon>
    </lineage>
</organism>
<keyword evidence="3" id="KW-0067">ATP-binding</keyword>
<dbReference type="Pfam" id="PF12848">
    <property type="entry name" value="ABC_tran_Xtn"/>
    <property type="match status" value="1"/>
</dbReference>
<protein>
    <recommendedName>
        <fullName evidence="8">ABC transporter domain-containing protein</fullName>
    </recommendedName>
</protein>
<evidence type="ECO:0008006" key="8">
    <source>
        <dbReference type="Google" id="ProtNLM"/>
    </source>
</evidence>
<dbReference type="EMBL" id="JBBXMP010000012">
    <property type="protein sequence ID" value="KAL0069364.1"/>
    <property type="molecule type" value="Genomic_DNA"/>
</dbReference>
<dbReference type="InterPro" id="IPR027417">
    <property type="entry name" value="P-loop_NTPase"/>
</dbReference>
<keyword evidence="1" id="KW-0677">Repeat</keyword>
<dbReference type="InterPro" id="IPR050611">
    <property type="entry name" value="ABCF"/>
</dbReference>
<name>A0ABR3A7N1_9AGAR</name>
<reference evidence="6 7" key="1">
    <citation type="submission" date="2024-05" db="EMBL/GenBank/DDBJ databases">
        <title>A draft genome resource for the thread blight pathogen Marasmius tenuissimus strain MS-2.</title>
        <authorList>
            <person name="Yulfo-Soto G.E."/>
            <person name="Baruah I.K."/>
            <person name="Amoako-Attah I."/>
            <person name="Bukari Y."/>
            <person name="Meinhardt L.W."/>
            <person name="Bailey B.A."/>
            <person name="Cohen S.P."/>
        </authorList>
    </citation>
    <scope>NUCLEOTIDE SEQUENCE [LARGE SCALE GENOMIC DNA]</scope>
    <source>
        <strain evidence="6 7">MS-2</strain>
    </source>
</reference>
<feature type="domain" description="ABC transporter" evidence="4">
    <location>
        <begin position="43"/>
        <end position="97"/>
    </location>
</feature>
<keyword evidence="2" id="KW-0547">Nucleotide-binding</keyword>
<evidence type="ECO:0000256" key="2">
    <source>
        <dbReference type="ARBA" id="ARBA00022741"/>
    </source>
</evidence>
<dbReference type="Gene3D" id="3.40.50.300">
    <property type="entry name" value="P-loop containing nucleotide triphosphate hydrolases"/>
    <property type="match status" value="1"/>
</dbReference>
<dbReference type="InterPro" id="IPR003439">
    <property type="entry name" value="ABC_transporter-like_ATP-bd"/>
</dbReference>
<dbReference type="Proteomes" id="UP001437256">
    <property type="component" value="Unassembled WGS sequence"/>
</dbReference>
<evidence type="ECO:0000259" key="5">
    <source>
        <dbReference type="Pfam" id="PF12848"/>
    </source>
</evidence>
<dbReference type="InterPro" id="IPR032781">
    <property type="entry name" value="ABC_tran_Xtn"/>
</dbReference>
<comment type="caution">
    <text evidence="6">The sequence shown here is derived from an EMBL/GenBank/DDBJ whole genome shotgun (WGS) entry which is preliminary data.</text>
</comment>
<sequence>MSFPLYVSRLQELNLTAVSEEANEAVLMLAEIEADLEAMPASTAELRAKDLLLGLGLTTTTISQPLKSLSGVWDMRIVLASLLFQPCDILLLDEPTNFLDIPSLLWLESYLQEKTDTTFLLVSHDRTFADSIAEEIIVMRNSKLEQYPGNLTAYEKTRSEQKKRLVRMKEAQDRQKAHMQDTIAGNVCTALVSGDDKKLKQAASR</sequence>
<feature type="domain" description="ABC-transporter extension" evidence="5">
    <location>
        <begin position="139"/>
        <end position="205"/>
    </location>
</feature>
<evidence type="ECO:0000259" key="4">
    <source>
        <dbReference type="Pfam" id="PF00005"/>
    </source>
</evidence>
<evidence type="ECO:0000256" key="3">
    <source>
        <dbReference type="ARBA" id="ARBA00022840"/>
    </source>
</evidence>
<dbReference type="SUPFAM" id="SSF52540">
    <property type="entry name" value="P-loop containing nucleoside triphosphate hydrolases"/>
    <property type="match status" value="1"/>
</dbReference>
<accession>A0ABR3A7N1</accession>
<dbReference type="PANTHER" id="PTHR19211:SF135">
    <property type="entry name" value="ATPASE, PUTATIVE (AFU_ORTHOLOGUE AFUA_1G16440)-RELATED"/>
    <property type="match status" value="1"/>
</dbReference>
<dbReference type="Pfam" id="PF00005">
    <property type="entry name" value="ABC_tran"/>
    <property type="match status" value="1"/>
</dbReference>